<dbReference type="AlphaFoldDB" id="A0A7W2ART9"/>
<evidence type="ECO:0000313" key="1">
    <source>
        <dbReference type="EMBL" id="MBA4601746.1"/>
    </source>
</evidence>
<dbReference type="RefSeq" id="WP_181738557.1">
    <property type="nucleotide sequence ID" value="NZ_JACEOL010000016.1"/>
</dbReference>
<protein>
    <submittedName>
        <fullName evidence="1">Uncharacterized protein</fullName>
    </submittedName>
</protein>
<keyword evidence="2" id="KW-1185">Reference proteome</keyword>
<organism evidence="1 2">
    <name type="scientific">Thermoactinomyces mirandus</name>
    <dbReference type="NCBI Taxonomy" id="2756294"/>
    <lineage>
        <taxon>Bacteria</taxon>
        <taxon>Bacillati</taxon>
        <taxon>Bacillota</taxon>
        <taxon>Bacilli</taxon>
        <taxon>Bacillales</taxon>
        <taxon>Thermoactinomycetaceae</taxon>
        <taxon>Thermoactinomyces</taxon>
    </lineage>
</organism>
<gene>
    <name evidence="1" type="ORF">H2C83_05290</name>
</gene>
<dbReference type="Proteomes" id="UP000538292">
    <property type="component" value="Unassembled WGS sequence"/>
</dbReference>
<proteinExistence type="predicted"/>
<accession>A0A7W2ART9</accession>
<dbReference type="EMBL" id="JACEOL010000016">
    <property type="protein sequence ID" value="MBA4601746.1"/>
    <property type="molecule type" value="Genomic_DNA"/>
</dbReference>
<name>A0A7W2ART9_9BACL</name>
<comment type="caution">
    <text evidence="1">The sequence shown here is derived from an EMBL/GenBank/DDBJ whole genome shotgun (WGS) entry which is preliminary data.</text>
</comment>
<reference evidence="1 2" key="1">
    <citation type="submission" date="2020-07" db="EMBL/GenBank/DDBJ databases">
        <title>Thermoactinomyces phylogeny.</title>
        <authorList>
            <person name="Dunlap C."/>
        </authorList>
    </citation>
    <scope>NUCLEOTIDE SEQUENCE [LARGE SCALE GENOMIC DNA]</scope>
    <source>
        <strain evidence="1 2">AMNI-1</strain>
    </source>
</reference>
<sequence>MNKVEPLSPEFHEILEIALGFPPLALKHFVKCNRLEEVEKRLDEFERQLSYKVSFIYSGIRCGGHVEDLVENSVWLWEKYYIEDEPFKVGFLVGSVVKYFDIKPYDFAELEKVKQLKLKTIEETCS</sequence>
<evidence type="ECO:0000313" key="2">
    <source>
        <dbReference type="Proteomes" id="UP000538292"/>
    </source>
</evidence>